<dbReference type="OrthoDB" id="3537856at2759"/>
<accession>A0A4Y8DH33</accession>
<name>A0A4Y8DH33_9HELO</name>
<dbReference type="AlphaFoldDB" id="A0A4Y8DH33"/>
<keyword evidence="2" id="KW-1185">Reference proteome</keyword>
<evidence type="ECO:0000313" key="1">
    <source>
        <dbReference type="EMBL" id="TEY84026.1"/>
    </source>
</evidence>
<proteinExistence type="predicted"/>
<gene>
    <name evidence="1" type="ORF">BOTCAL_0023g00090</name>
</gene>
<reference evidence="1 2" key="1">
    <citation type="submission" date="2017-11" db="EMBL/GenBank/DDBJ databases">
        <title>Comparative genomics of Botrytis spp.</title>
        <authorList>
            <person name="Valero-Jimenez C.A."/>
            <person name="Tapia P."/>
            <person name="Veloso J."/>
            <person name="Silva-Moreno E."/>
            <person name="Staats M."/>
            <person name="Valdes J.H."/>
            <person name="Van Kan J.A.L."/>
        </authorList>
    </citation>
    <scope>NUCLEOTIDE SEQUENCE [LARGE SCALE GENOMIC DNA]</scope>
    <source>
        <strain evidence="1 2">MUCL2830</strain>
    </source>
</reference>
<protein>
    <submittedName>
        <fullName evidence="1">Uncharacterized protein</fullName>
    </submittedName>
</protein>
<dbReference type="Proteomes" id="UP000297299">
    <property type="component" value="Unassembled WGS sequence"/>
</dbReference>
<organism evidence="1 2">
    <name type="scientific">Botryotinia calthae</name>
    <dbReference type="NCBI Taxonomy" id="38488"/>
    <lineage>
        <taxon>Eukaryota</taxon>
        <taxon>Fungi</taxon>
        <taxon>Dikarya</taxon>
        <taxon>Ascomycota</taxon>
        <taxon>Pezizomycotina</taxon>
        <taxon>Leotiomycetes</taxon>
        <taxon>Helotiales</taxon>
        <taxon>Sclerotiniaceae</taxon>
        <taxon>Botryotinia</taxon>
    </lineage>
</organism>
<comment type="caution">
    <text evidence="1">The sequence shown here is derived from an EMBL/GenBank/DDBJ whole genome shotgun (WGS) entry which is preliminary data.</text>
</comment>
<sequence>MSFFKVTYKVHNSKVDFSLEKSESKFGIKSKKILSKIKPSKLLSKIKSSVKRKRVPFGPRTWMDYWKDNVPVISASEEFYGLPLDVVTLLWNYVIENDKKQDYHIKPSLVDNVYHYDSSKDRSDEGVKVKISGAHTLLRVNSLSRSLALKKFSGTLPVFNVQFDHHGILRFDPKRDIIHIHDFHYLASQMTPTLSMRYMCNAEWEYFGESNVREIMRCYPNCYYARDRKWMERRMEYLYPPAQRKRTLKIPQVTRIADQIYRRHQLPGWTWDHSKSIQNLVIDYTSLCTSIMLIYLYMRKLHGMRGIPMPQFTTEFGPVSSFFDFLRRFDNIQNLRIGDDEWHKLSDEKLFNEIMKGEATLLGL</sequence>
<dbReference type="EMBL" id="PHWZ01000023">
    <property type="protein sequence ID" value="TEY84026.1"/>
    <property type="molecule type" value="Genomic_DNA"/>
</dbReference>
<evidence type="ECO:0000313" key="2">
    <source>
        <dbReference type="Proteomes" id="UP000297299"/>
    </source>
</evidence>